<dbReference type="InterPro" id="IPR008271">
    <property type="entry name" value="Ser/Thr_kinase_AS"/>
</dbReference>
<dbReference type="SMART" id="SM00220">
    <property type="entry name" value="S_TKc"/>
    <property type="match status" value="1"/>
</dbReference>
<dbReference type="Gene3D" id="3.30.200.20">
    <property type="entry name" value="Phosphorylase Kinase, domain 1"/>
    <property type="match status" value="1"/>
</dbReference>
<dbReference type="Gene3D" id="1.10.510.10">
    <property type="entry name" value="Transferase(Phosphotransferase) domain 1"/>
    <property type="match status" value="1"/>
</dbReference>
<dbReference type="SUPFAM" id="SSF56112">
    <property type="entry name" value="Protein kinase-like (PK-like)"/>
    <property type="match status" value="1"/>
</dbReference>
<dbReference type="InterPro" id="IPR000719">
    <property type="entry name" value="Prot_kinase_dom"/>
</dbReference>
<dbReference type="RefSeq" id="WP_011189660.1">
    <property type="nucleotide sequence ID" value="NC_006138.1"/>
</dbReference>
<reference evidence="8" key="1">
    <citation type="journal article" date="2004" name="Environ. Microbiol.">
        <title>The genome of Desulfotalea psychrophila, a sulfate-reducing bacterium from permanently cold Arctic sediments.</title>
        <authorList>
            <person name="Rabus R."/>
            <person name="Ruepp A."/>
            <person name="Frickey T."/>
            <person name="Rattei T."/>
            <person name="Fartmann B."/>
            <person name="Stark M."/>
            <person name="Bauer M."/>
            <person name="Zibat A."/>
            <person name="Lombardot T."/>
            <person name="Becker I."/>
            <person name="Amann J."/>
            <person name="Gellner K."/>
            <person name="Teeling H."/>
            <person name="Leuschner W.D."/>
            <person name="Gloeckner F.-O."/>
            <person name="Lupas A.N."/>
            <person name="Amann R."/>
            <person name="Klenk H.-P."/>
        </authorList>
    </citation>
    <scope>NUCLEOTIDE SEQUENCE [LARGE SCALE GENOMIC DNA]</scope>
    <source>
        <strain evidence="8">DSM 12343 / LSv54</strain>
    </source>
</reference>
<dbReference type="GO" id="GO:0005524">
    <property type="term" value="F:ATP binding"/>
    <property type="evidence" value="ECO:0007669"/>
    <property type="project" value="UniProtKB-UniRule"/>
</dbReference>
<dbReference type="Pfam" id="PF00069">
    <property type="entry name" value="Pkinase"/>
    <property type="match status" value="1"/>
</dbReference>
<dbReference type="OrthoDB" id="9801841at2"/>
<evidence type="ECO:0000256" key="1">
    <source>
        <dbReference type="ARBA" id="ARBA00022679"/>
    </source>
</evidence>
<evidence type="ECO:0000256" key="2">
    <source>
        <dbReference type="ARBA" id="ARBA00022741"/>
    </source>
</evidence>
<evidence type="ECO:0000313" key="7">
    <source>
        <dbReference type="EMBL" id="CAG37148.1"/>
    </source>
</evidence>
<dbReference type="CDD" id="cd14014">
    <property type="entry name" value="STKc_PknB_like"/>
    <property type="match status" value="1"/>
</dbReference>
<name>Q6AKH7_DESPS</name>
<dbReference type="PROSITE" id="PS00107">
    <property type="entry name" value="PROTEIN_KINASE_ATP"/>
    <property type="match status" value="1"/>
</dbReference>
<dbReference type="Proteomes" id="UP000000602">
    <property type="component" value="Chromosome"/>
</dbReference>
<evidence type="ECO:0000256" key="3">
    <source>
        <dbReference type="ARBA" id="ARBA00022777"/>
    </source>
</evidence>
<protein>
    <submittedName>
        <fullName evidence="7">Related to serine/threonine protein kinase</fullName>
    </submittedName>
</protein>
<dbReference type="HOGENOM" id="CLU_727102_0_0_7"/>
<dbReference type="PROSITE" id="PS50011">
    <property type="entry name" value="PROTEIN_KINASE_DOM"/>
    <property type="match status" value="1"/>
</dbReference>
<keyword evidence="4 5" id="KW-0067">ATP-binding</keyword>
<dbReference type="AlphaFoldDB" id="Q6AKH7"/>
<keyword evidence="3 7" id="KW-0418">Kinase</keyword>
<sequence>MNITEKISLLQLAVAANDRAKATEIFSSLHDDARSNRIDANHLLGELSSIYNNTSNPFFSSEIKRLQNRLRGKRLLGADLLRMTMPPVGDAQLQALWNDLKSLERSYDSDQGELQFSSKYEVCEQIGQGGMSVVFRAVRKKDSRDVAIKFLRKEFFSSETVCERFRRECETTKKFSHPHIIKVYESGLHMGGGYLVMDFHELGGVNTVFKESDFSLKFAMQTAMQAAEALEVIHQQGVIHRDVKLSNLLLNKYEPEQNLISIKLCDFGICKSDGRDELTRVGSVLATEFYSSPEQRNNPSLVDFRTDIYSLAVVIYRLISKKYFPQGVYPALADLNQHVPPALDVLLQKCLDVEPVNRPRSMAEVRGGLVKIDKELGHEV</sequence>
<keyword evidence="1" id="KW-0808">Transferase</keyword>
<dbReference type="eggNOG" id="COG0515">
    <property type="taxonomic scope" value="Bacteria"/>
</dbReference>
<dbReference type="GO" id="GO:0004674">
    <property type="term" value="F:protein serine/threonine kinase activity"/>
    <property type="evidence" value="ECO:0007669"/>
    <property type="project" value="UniProtKB-KW"/>
</dbReference>
<keyword evidence="8" id="KW-1185">Reference proteome</keyword>
<gene>
    <name evidence="7" type="ordered locus">DP2419</name>
</gene>
<dbReference type="KEGG" id="dps:DP2419"/>
<dbReference type="PANTHER" id="PTHR43289:SF6">
    <property type="entry name" value="SERINE_THREONINE-PROTEIN KINASE NEKL-3"/>
    <property type="match status" value="1"/>
</dbReference>
<dbReference type="InterPro" id="IPR017441">
    <property type="entry name" value="Protein_kinase_ATP_BS"/>
</dbReference>
<evidence type="ECO:0000256" key="4">
    <source>
        <dbReference type="ARBA" id="ARBA00022840"/>
    </source>
</evidence>
<evidence type="ECO:0000313" key="8">
    <source>
        <dbReference type="Proteomes" id="UP000000602"/>
    </source>
</evidence>
<keyword evidence="7" id="KW-0723">Serine/threonine-protein kinase</keyword>
<dbReference type="EMBL" id="CR522870">
    <property type="protein sequence ID" value="CAG37148.1"/>
    <property type="molecule type" value="Genomic_DNA"/>
</dbReference>
<dbReference type="InterPro" id="IPR011009">
    <property type="entry name" value="Kinase-like_dom_sf"/>
</dbReference>
<organism evidence="7 8">
    <name type="scientific">Desulfotalea psychrophila (strain LSv54 / DSM 12343)</name>
    <dbReference type="NCBI Taxonomy" id="177439"/>
    <lineage>
        <taxon>Bacteria</taxon>
        <taxon>Pseudomonadati</taxon>
        <taxon>Thermodesulfobacteriota</taxon>
        <taxon>Desulfobulbia</taxon>
        <taxon>Desulfobulbales</taxon>
        <taxon>Desulfocapsaceae</taxon>
        <taxon>Desulfotalea</taxon>
    </lineage>
</organism>
<dbReference type="PROSITE" id="PS00108">
    <property type="entry name" value="PROTEIN_KINASE_ST"/>
    <property type="match status" value="1"/>
</dbReference>
<dbReference type="PANTHER" id="PTHR43289">
    <property type="entry name" value="MITOGEN-ACTIVATED PROTEIN KINASE KINASE KINASE 20-RELATED"/>
    <property type="match status" value="1"/>
</dbReference>
<keyword evidence="2 5" id="KW-0547">Nucleotide-binding</keyword>
<feature type="domain" description="Protein kinase" evidence="6">
    <location>
        <begin position="120"/>
        <end position="380"/>
    </location>
</feature>
<accession>Q6AKH7</accession>
<evidence type="ECO:0000259" key="6">
    <source>
        <dbReference type="PROSITE" id="PS50011"/>
    </source>
</evidence>
<feature type="binding site" evidence="5">
    <location>
        <position position="149"/>
    </location>
    <ligand>
        <name>ATP</name>
        <dbReference type="ChEBI" id="CHEBI:30616"/>
    </ligand>
</feature>
<proteinExistence type="predicted"/>
<dbReference type="STRING" id="177439.DP2419"/>
<evidence type="ECO:0000256" key="5">
    <source>
        <dbReference type="PROSITE-ProRule" id="PRU10141"/>
    </source>
</evidence>